<gene>
    <name evidence="2" type="ORF">CRG98_021605</name>
</gene>
<dbReference type="InterPro" id="IPR001810">
    <property type="entry name" value="F-box_dom"/>
</dbReference>
<proteinExistence type="predicted"/>
<sequence length="440" mass="50571">MAKRKRVGFTPKRKRKRVMLAQCSEVLPDGLSLLPDDILIYNILSLLPTEEAARTSILARRWRFLWLYVPSLDLDASRKVARTHTIEKGKKIGGRVASKYVEWVDRVIGTYRGSAALSRFCVRFCLDDTFSHKIDSWLNFALGKGVQVLELDCCQGASLDKNRYTFPSMQPHLFPNLRLLKSLSLKDVYITTDSLDHLLLECEFLERLHLQHVRSANKDLQLQVNVTGPMSRLKYIDISEYHSPVSSIMISAPTPDLVSFKYSHGEGGKMLHVEHAPRLVDMLISGFHEGFDLLSHPLFRYISQLQSLRLDIRFWDTVYRQFGKWSIISEESAHLHHQNLRVIEFVRFTGRKIDYGLAEYLIRVVVSLEKLTVDCPPSDVDYIFCAHSNFVSSGHVCVRLNATPLGSVHLPGDARRMHVRRSRHLLFYDPKVEGRQVTRV</sequence>
<dbReference type="Gene3D" id="3.80.10.10">
    <property type="entry name" value="Ribonuclease Inhibitor"/>
    <property type="match status" value="1"/>
</dbReference>
<dbReference type="Proteomes" id="UP000233551">
    <property type="component" value="Unassembled WGS sequence"/>
</dbReference>
<dbReference type="AlphaFoldDB" id="A0A2I0JP03"/>
<dbReference type="SUPFAM" id="SSF52047">
    <property type="entry name" value="RNI-like"/>
    <property type="match status" value="1"/>
</dbReference>
<dbReference type="InterPro" id="IPR053781">
    <property type="entry name" value="F-box_AtFBL13-like"/>
</dbReference>
<dbReference type="STRING" id="22663.A0A2I0JP03"/>
<evidence type="ECO:0000313" key="3">
    <source>
        <dbReference type="Proteomes" id="UP000233551"/>
    </source>
</evidence>
<organism evidence="2 3">
    <name type="scientific">Punica granatum</name>
    <name type="common">Pomegranate</name>
    <dbReference type="NCBI Taxonomy" id="22663"/>
    <lineage>
        <taxon>Eukaryota</taxon>
        <taxon>Viridiplantae</taxon>
        <taxon>Streptophyta</taxon>
        <taxon>Embryophyta</taxon>
        <taxon>Tracheophyta</taxon>
        <taxon>Spermatophyta</taxon>
        <taxon>Magnoliopsida</taxon>
        <taxon>eudicotyledons</taxon>
        <taxon>Gunneridae</taxon>
        <taxon>Pentapetalae</taxon>
        <taxon>rosids</taxon>
        <taxon>malvids</taxon>
        <taxon>Myrtales</taxon>
        <taxon>Lythraceae</taxon>
        <taxon>Punica</taxon>
    </lineage>
</organism>
<dbReference type="EMBL" id="PGOL01001449">
    <property type="protein sequence ID" value="PKI58025.1"/>
    <property type="molecule type" value="Genomic_DNA"/>
</dbReference>
<dbReference type="InterPro" id="IPR032675">
    <property type="entry name" value="LRR_dom_sf"/>
</dbReference>
<name>A0A2I0JP03_PUNGR</name>
<accession>A0A2I0JP03</accession>
<reference evidence="2 3" key="1">
    <citation type="submission" date="2017-11" db="EMBL/GenBank/DDBJ databases">
        <title>De-novo sequencing of pomegranate (Punica granatum L.) genome.</title>
        <authorList>
            <person name="Akparov Z."/>
            <person name="Amiraslanov A."/>
            <person name="Hajiyeva S."/>
            <person name="Abbasov M."/>
            <person name="Kaur K."/>
            <person name="Hamwieh A."/>
            <person name="Solovyev V."/>
            <person name="Salamov A."/>
            <person name="Braich B."/>
            <person name="Kosarev P."/>
            <person name="Mahmoud A."/>
            <person name="Hajiyev E."/>
            <person name="Babayeva S."/>
            <person name="Izzatullayeva V."/>
            <person name="Mammadov A."/>
            <person name="Mammadov A."/>
            <person name="Sharifova S."/>
            <person name="Ojaghi J."/>
            <person name="Eynullazada K."/>
            <person name="Bayramov B."/>
            <person name="Abdulazimova A."/>
            <person name="Shahmuradov I."/>
        </authorList>
    </citation>
    <scope>NUCLEOTIDE SEQUENCE [LARGE SCALE GENOMIC DNA]</scope>
    <source>
        <strain evidence="3">cv. AG2017</strain>
        <tissue evidence="2">Leaf</tissue>
    </source>
</reference>
<dbReference type="SUPFAM" id="SSF81383">
    <property type="entry name" value="F-box domain"/>
    <property type="match status" value="1"/>
</dbReference>
<comment type="caution">
    <text evidence="2">The sequence shown here is derived from an EMBL/GenBank/DDBJ whole genome shotgun (WGS) entry which is preliminary data.</text>
</comment>
<dbReference type="CDD" id="cd22160">
    <property type="entry name" value="F-box_AtFBL13-like"/>
    <property type="match status" value="1"/>
</dbReference>
<dbReference type="PANTHER" id="PTHR34145:SF68">
    <property type="entry name" value="FBD DOMAIN-CONTAINING PROTEIN"/>
    <property type="match status" value="1"/>
</dbReference>
<dbReference type="Pfam" id="PF00646">
    <property type="entry name" value="F-box"/>
    <property type="match status" value="1"/>
</dbReference>
<dbReference type="InterPro" id="IPR036047">
    <property type="entry name" value="F-box-like_dom_sf"/>
</dbReference>
<dbReference type="PANTHER" id="PTHR34145">
    <property type="entry name" value="OS02G0105600 PROTEIN"/>
    <property type="match status" value="1"/>
</dbReference>
<dbReference type="InterPro" id="IPR053772">
    <property type="entry name" value="At1g61320/At1g61330-like"/>
</dbReference>
<protein>
    <recommendedName>
        <fullName evidence="1">F-box domain-containing protein</fullName>
    </recommendedName>
</protein>
<feature type="domain" description="F-box" evidence="1">
    <location>
        <begin position="31"/>
        <end position="70"/>
    </location>
</feature>
<keyword evidence="3" id="KW-1185">Reference proteome</keyword>
<evidence type="ECO:0000259" key="1">
    <source>
        <dbReference type="Pfam" id="PF00646"/>
    </source>
</evidence>
<evidence type="ECO:0000313" key="2">
    <source>
        <dbReference type="EMBL" id="PKI58025.1"/>
    </source>
</evidence>